<feature type="compositionally biased region" description="Low complexity" evidence="1">
    <location>
        <begin position="115"/>
        <end position="129"/>
    </location>
</feature>
<feature type="domain" description="Methyltransferase" evidence="2">
    <location>
        <begin position="265"/>
        <end position="357"/>
    </location>
</feature>
<dbReference type="OrthoDB" id="2013972at2759"/>
<dbReference type="Proteomes" id="UP000027222">
    <property type="component" value="Unassembled WGS sequence"/>
</dbReference>
<feature type="compositionally biased region" description="Basic and acidic residues" evidence="1">
    <location>
        <begin position="175"/>
        <end position="194"/>
    </location>
</feature>
<feature type="region of interest" description="Disordered" evidence="1">
    <location>
        <begin position="19"/>
        <end position="41"/>
    </location>
</feature>
<sequence length="833" mass="92057">MAALTTTRPVSQILSDDFDLFPDPLGPLPPSSKRRQSHYRPFSTLYTESPYIEIDTKPTRLKRASSVGGLQAFQTMTFFKSKKDSSSTTPQIGSPGRKVSAPLKLKAKRDDTKKPTASSSTRPLSPPSRLKTKRSMASIFTGSDATATAPISASPESVNLFSPLASGSVSAHPSTPEDPHKSVKFKETEPRPDHGPPPQTFVPMNIWAKRHNMKLHPYGSEAVYMQAYDPILLENDRYSELLLQRLSNGYPSFYDYGKKPPATALDLGCGEGHWVLFASSIWKTSQITGFDLVDIALPTFETTENVHFVQGNFIKYRLPFDDESFEHVRMANLALCVPYDQWESLLVEVRRILTRGGRLEVIDDHMTFPYGNAPVPKVNKSSPKRSSFDFDDYSDDDLDDDTLQGEGSEECSTLNSDPSVPSSFDEKHHTSLLSPSDTIRPIFRHPSLSPDPYDKPLMTDPYFAQSSDATWKQRSMASRELESLFCSMLTDPEERLLVFPWPSHFVVNFMKNVFGGDNAGKTQSFNIRLAEWDSPIGVNADFDDPEEALGNTVDVGVGAKKKNWMTIEWEKKEKKPKEKKLKEKKGQGNSAAAGGGSSSERSSSETPMPPAVKSKAARQLGLPLPADATSTANSKTASKPKKDKSPSLPHGMAPSAKSPSAKAAGVFGMSYTELVAATAKATAGQRRGLKPQGLVQSPGLVIGQATYIPLEPLELEMHACKFVHTLLGCRPALQQYVSKFVDENGKRLVDDDMFAYHMSEYEAFRRLRFGWPSDAAEPFEDDLLSEPSQMSSPNEVYQADEPIHIRSIRVFQAIKSDNSPTLAIFSPHSPPKL</sequence>
<dbReference type="CDD" id="cd02440">
    <property type="entry name" value="AdoMet_MTases"/>
    <property type="match status" value="1"/>
</dbReference>
<protein>
    <recommendedName>
        <fullName evidence="2">Methyltransferase domain-containing protein</fullName>
    </recommendedName>
</protein>
<proteinExistence type="predicted"/>
<feature type="compositionally biased region" description="Acidic residues" evidence="1">
    <location>
        <begin position="389"/>
        <end position="409"/>
    </location>
</feature>
<feature type="compositionally biased region" description="Polar residues" evidence="1">
    <location>
        <begin position="410"/>
        <end position="422"/>
    </location>
</feature>
<evidence type="ECO:0000313" key="4">
    <source>
        <dbReference type="Proteomes" id="UP000027222"/>
    </source>
</evidence>
<keyword evidence="4" id="KW-1185">Reference proteome</keyword>
<dbReference type="STRING" id="685588.A0A067TTK0"/>
<dbReference type="InterPro" id="IPR041698">
    <property type="entry name" value="Methyltransf_25"/>
</dbReference>
<feature type="region of interest" description="Disordered" evidence="1">
    <location>
        <begin position="568"/>
        <end position="660"/>
    </location>
</feature>
<feature type="region of interest" description="Disordered" evidence="1">
    <location>
        <begin position="164"/>
        <end position="199"/>
    </location>
</feature>
<dbReference type="Gene3D" id="3.40.50.150">
    <property type="entry name" value="Vaccinia Virus protein VP39"/>
    <property type="match status" value="1"/>
</dbReference>
<dbReference type="Pfam" id="PF13649">
    <property type="entry name" value="Methyltransf_25"/>
    <property type="match status" value="1"/>
</dbReference>
<feature type="region of interest" description="Disordered" evidence="1">
    <location>
        <begin position="372"/>
        <end position="438"/>
    </location>
</feature>
<gene>
    <name evidence="3" type="ORF">GALMADRAFT_205035</name>
</gene>
<name>A0A067TTK0_GALM3</name>
<evidence type="ECO:0000313" key="3">
    <source>
        <dbReference type="EMBL" id="KDR85662.1"/>
    </source>
</evidence>
<dbReference type="AlphaFoldDB" id="A0A067TTK0"/>
<feature type="region of interest" description="Disordered" evidence="1">
    <location>
        <begin position="79"/>
        <end position="134"/>
    </location>
</feature>
<reference evidence="4" key="1">
    <citation type="journal article" date="2014" name="Proc. Natl. Acad. Sci. U.S.A.">
        <title>Extensive sampling of basidiomycete genomes demonstrates inadequacy of the white-rot/brown-rot paradigm for wood decay fungi.</title>
        <authorList>
            <person name="Riley R."/>
            <person name="Salamov A.A."/>
            <person name="Brown D.W."/>
            <person name="Nagy L.G."/>
            <person name="Floudas D."/>
            <person name="Held B.W."/>
            <person name="Levasseur A."/>
            <person name="Lombard V."/>
            <person name="Morin E."/>
            <person name="Otillar R."/>
            <person name="Lindquist E.A."/>
            <person name="Sun H."/>
            <person name="LaButti K.M."/>
            <person name="Schmutz J."/>
            <person name="Jabbour D."/>
            <person name="Luo H."/>
            <person name="Baker S.E."/>
            <person name="Pisabarro A.G."/>
            <person name="Walton J.D."/>
            <person name="Blanchette R.A."/>
            <person name="Henrissat B."/>
            <person name="Martin F."/>
            <person name="Cullen D."/>
            <person name="Hibbett D.S."/>
            <person name="Grigoriev I.V."/>
        </authorList>
    </citation>
    <scope>NUCLEOTIDE SEQUENCE [LARGE SCALE GENOMIC DNA]</scope>
    <source>
        <strain evidence="4">CBS 339.88</strain>
    </source>
</reference>
<dbReference type="EMBL" id="KL142367">
    <property type="protein sequence ID" value="KDR85662.1"/>
    <property type="molecule type" value="Genomic_DNA"/>
</dbReference>
<evidence type="ECO:0000259" key="2">
    <source>
        <dbReference type="Pfam" id="PF13649"/>
    </source>
</evidence>
<feature type="compositionally biased region" description="Polar residues" evidence="1">
    <location>
        <begin position="164"/>
        <end position="173"/>
    </location>
</feature>
<feature type="compositionally biased region" description="Low complexity" evidence="1">
    <location>
        <begin position="646"/>
        <end position="660"/>
    </location>
</feature>
<accession>A0A067TTK0</accession>
<dbReference type="HOGENOM" id="CLU_007710_0_0_1"/>
<dbReference type="SUPFAM" id="SSF53335">
    <property type="entry name" value="S-adenosyl-L-methionine-dependent methyltransferases"/>
    <property type="match status" value="1"/>
</dbReference>
<dbReference type="InterPro" id="IPR029063">
    <property type="entry name" value="SAM-dependent_MTases_sf"/>
</dbReference>
<feature type="compositionally biased region" description="Basic and acidic residues" evidence="1">
    <location>
        <begin position="568"/>
        <end position="586"/>
    </location>
</feature>
<organism evidence="3 4">
    <name type="scientific">Galerina marginata (strain CBS 339.88)</name>
    <dbReference type="NCBI Taxonomy" id="685588"/>
    <lineage>
        <taxon>Eukaryota</taxon>
        <taxon>Fungi</taxon>
        <taxon>Dikarya</taxon>
        <taxon>Basidiomycota</taxon>
        <taxon>Agaricomycotina</taxon>
        <taxon>Agaricomycetes</taxon>
        <taxon>Agaricomycetidae</taxon>
        <taxon>Agaricales</taxon>
        <taxon>Agaricineae</taxon>
        <taxon>Strophariaceae</taxon>
        <taxon>Galerina</taxon>
    </lineage>
</organism>
<evidence type="ECO:0000256" key="1">
    <source>
        <dbReference type="SAM" id="MobiDB-lite"/>
    </source>
</evidence>